<dbReference type="Pfam" id="PF14826">
    <property type="entry name" value="FACT-Spt16_Nlob"/>
    <property type="match status" value="1"/>
</dbReference>
<keyword evidence="1" id="KW-0804">Transcription</keyword>
<dbReference type="SMART" id="SM01285">
    <property type="entry name" value="FACT-Spt16_Nlob"/>
    <property type="match status" value="1"/>
</dbReference>
<dbReference type="GO" id="GO:0031491">
    <property type="term" value="F:nucleosome binding"/>
    <property type="evidence" value="ECO:0007669"/>
    <property type="project" value="TreeGrafter"/>
</dbReference>
<name>A0A9P1BK03_9DINO</name>
<evidence type="ECO:0000313" key="4">
    <source>
        <dbReference type="EMBL" id="CAL1127440.1"/>
    </source>
</evidence>
<comment type="subcellular location">
    <subcellularLocation>
        <location evidence="1">Nucleus</location>
    </subcellularLocation>
    <subcellularLocation>
        <location evidence="1">Chromosome</location>
    </subcellularLocation>
</comment>
<dbReference type="InterPro" id="IPR029148">
    <property type="entry name" value="FACT-SPT16_Nlobe"/>
</dbReference>
<organism evidence="3">
    <name type="scientific">Cladocopium goreaui</name>
    <dbReference type="NCBI Taxonomy" id="2562237"/>
    <lineage>
        <taxon>Eukaryota</taxon>
        <taxon>Sar</taxon>
        <taxon>Alveolata</taxon>
        <taxon>Dinophyceae</taxon>
        <taxon>Suessiales</taxon>
        <taxon>Symbiodiniaceae</taxon>
        <taxon>Cladocopium</taxon>
    </lineage>
</organism>
<dbReference type="InterPro" id="IPR036005">
    <property type="entry name" value="Creatinase/aminopeptidase-like"/>
</dbReference>
<keyword evidence="1" id="KW-0805">Transcription regulation</keyword>
<dbReference type="GO" id="GO:0006260">
    <property type="term" value="P:DNA replication"/>
    <property type="evidence" value="ECO:0007669"/>
    <property type="project" value="UniProtKB-KW"/>
</dbReference>
<comment type="function">
    <text evidence="1">Component of the FACT complex, a general chromatin factor that acts to reorganize nucleosomes. The FACT complex is involved in multiple processes that require DNA as a template such as mRNA elongation, DNA replication and DNA repair. During transcription elongation the FACT complex acts as a histone chaperone that both destabilizes and restores nucleosomal structure. It facilitates the passage of RNA polymerase II and transcription by promoting the dissociation of one histone H2A-H2B dimer from the nucleosome, then subsequently promotes the reestablishment of the nucleosome following the passage of RNA polymerase II.</text>
</comment>
<dbReference type="Gene3D" id="3.40.350.10">
    <property type="entry name" value="Creatinase/prolidase N-terminal domain"/>
    <property type="match status" value="1"/>
</dbReference>
<dbReference type="GO" id="GO:0006368">
    <property type="term" value="P:transcription elongation by RNA polymerase II"/>
    <property type="evidence" value="ECO:0007669"/>
    <property type="project" value="TreeGrafter"/>
</dbReference>
<keyword evidence="5" id="KW-1185">Reference proteome</keyword>
<keyword evidence="1" id="KW-0158">Chromosome</keyword>
<keyword evidence="1" id="KW-0235">DNA replication</keyword>
<dbReference type="Gene3D" id="3.90.230.10">
    <property type="entry name" value="Creatinase/methionine aminopeptidase superfamily"/>
    <property type="match status" value="1"/>
</dbReference>
<comment type="caution">
    <text evidence="3">The sequence shown here is derived from an EMBL/GenBank/DDBJ whole genome shotgun (WGS) entry which is preliminary data.</text>
</comment>
<accession>A0A9P1BK03</accession>
<sequence>MTCIPKEQFLARVKRLTDDWPFGSADALLLVAGVQRKDQHEEEHLADGVWPQTPMMQMWLFSLEFPECIFAVKRTGEMLVWTREKKLKYFQDVQSPNMKYLCRTHPANAEADATQLEEFFGMVKGEEDKLSMAVVDEDPLGPFAQAVVKRFTAKDVEVVNARAGIQDILQKKDAEEIELMKRAGKFSCAAMQECIIKKWQDCVDDEQQITHSAFCTELEEMLEDEAEVKALCNRNKLASNEIDVPVVLLQSGKTFDLDFSVKVNTEKLNV</sequence>
<dbReference type="Proteomes" id="UP001152797">
    <property type="component" value="Unassembled WGS sequence"/>
</dbReference>
<evidence type="ECO:0000256" key="1">
    <source>
        <dbReference type="RuleBase" id="RU367052"/>
    </source>
</evidence>
<dbReference type="PANTHER" id="PTHR13980">
    <property type="entry name" value="CDC68 RELATED"/>
    <property type="match status" value="1"/>
</dbReference>
<comment type="subunit">
    <text evidence="1">Component of the FACT complex.</text>
</comment>
<dbReference type="GO" id="GO:0006281">
    <property type="term" value="P:DNA repair"/>
    <property type="evidence" value="ECO:0007669"/>
    <property type="project" value="UniProtKB-UniRule"/>
</dbReference>
<dbReference type="OrthoDB" id="10251642at2759"/>
<evidence type="ECO:0000313" key="5">
    <source>
        <dbReference type="Proteomes" id="UP001152797"/>
    </source>
</evidence>
<dbReference type="InterPro" id="IPR040258">
    <property type="entry name" value="Spt16"/>
</dbReference>
<dbReference type="EMBL" id="CAMXCT030000114">
    <property type="protein sequence ID" value="CAL4761377.1"/>
    <property type="molecule type" value="Genomic_DNA"/>
</dbReference>
<dbReference type="InterPro" id="IPR029149">
    <property type="entry name" value="Creatin/AminoP/Spt16_N"/>
</dbReference>
<comment type="similarity">
    <text evidence="1">Belongs to the peptidase M24 family. SPT16 subfamily.</text>
</comment>
<keyword evidence="1" id="KW-0539">Nucleus</keyword>
<reference evidence="4" key="2">
    <citation type="submission" date="2024-04" db="EMBL/GenBank/DDBJ databases">
        <authorList>
            <person name="Chen Y."/>
            <person name="Shah S."/>
            <person name="Dougan E. K."/>
            <person name="Thang M."/>
            <person name="Chan C."/>
        </authorList>
    </citation>
    <scope>NUCLEOTIDE SEQUENCE [LARGE SCALE GENOMIC DNA]</scope>
</reference>
<evidence type="ECO:0000313" key="3">
    <source>
        <dbReference type="EMBL" id="CAI3974065.1"/>
    </source>
</evidence>
<dbReference type="GO" id="GO:0035101">
    <property type="term" value="C:FACT complex"/>
    <property type="evidence" value="ECO:0007669"/>
    <property type="project" value="UniProtKB-UniRule"/>
</dbReference>
<protein>
    <recommendedName>
        <fullName evidence="1">FACT complex subunit</fullName>
    </recommendedName>
</protein>
<feature type="domain" description="FACT complex subunit SPT16 N-terminal lobe" evidence="2">
    <location>
        <begin position="4"/>
        <end position="165"/>
    </location>
</feature>
<dbReference type="AlphaFoldDB" id="A0A9P1BK03"/>
<keyword evidence="1" id="KW-0234">DNA repair</keyword>
<gene>
    <name evidence="3" type="ORF">C1SCF055_LOCUS2497</name>
</gene>
<evidence type="ECO:0000259" key="2">
    <source>
        <dbReference type="SMART" id="SM01285"/>
    </source>
</evidence>
<keyword evidence="1" id="KW-0227">DNA damage</keyword>
<dbReference type="EMBL" id="CAMXCT020000114">
    <property type="protein sequence ID" value="CAL1127440.1"/>
    <property type="molecule type" value="Genomic_DNA"/>
</dbReference>
<reference evidence="3" key="1">
    <citation type="submission" date="2022-10" db="EMBL/GenBank/DDBJ databases">
        <authorList>
            <person name="Chen Y."/>
            <person name="Dougan E. K."/>
            <person name="Chan C."/>
            <person name="Rhodes N."/>
            <person name="Thang M."/>
        </authorList>
    </citation>
    <scope>NUCLEOTIDE SEQUENCE</scope>
</reference>
<dbReference type="PANTHER" id="PTHR13980:SF15">
    <property type="entry name" value="FACT COMPLEX SUBUNIT SPT16"/>
    <property type="match status" value="1"/>
</dbReference>
<proteinExistence type="inferred from homology"/>
<dbReference type="EMBL" id="CAMXCT010000114">
    <property type="protein sequence ID" value="CAI3974065.1"/>
    <property type="molecule type" value="Genomic_DNA"/>
</dbReference>